<reference evidence="1" key="2">
    <citation type="submission" date="2021-04" db="EMBL/GenBank/DDBJ databases">
        <authorList>
            <person name="Gilroy R."/>
        </authorList>
    </citation>
    <scope>NUCLEOTIDE SEQUENCE</scope>
    <source>
        <strain evidence="1">CHK193-4272</strain>
    </source>
</reference>
<name>A0A9D1PIA1_9FIRM</name>
<dbReference type="InterPro" id="IPR043740">
    <property type="entry name" value="DUF5685"/>
</dbReference>
<dbReference type="Pfam" id="PF18937">
    <property type="entry name" value="DUF5685"/>
    <property type="match status" value="1"/>
</dbReference>
<sequence>MFGFIRPVKPELKVREVERFKQVYCGLCHAIKEKYGNFHTMFLSYDMTFMALLLSSLEEDEPSVTYKRCVASPIIKKPSCTMDSGIEHTANLSVLLNYHKLNDTIMDEKTVKRSAARVLKVMAKPAYKKASIENPKADQIMRKCLYELSEIEKANTASLDKPADAFARLMTCAVKDNYSDYTKRVLKQLFYHTGRWVYLIDACADLKDDLKAGLYNPVALRFGLNEPDLSKVREPLEITLERSLIDIYNAFQLLDIKRDYELMENIICLGMPMVTRQVLDGTYQSNGGQNRHGSL</sequence>
<dbReference type="EMBL" id="DXIE01000015">
    <property type="protein sequence ID" value="HIV61601.1"/>
    <property type="molecule type" value="Genomic_DNA"/>
</dbReference>
<evidence type="ECO:0000313" key="2">
    <source>
        <dbReference type="Proteomes" id="UP000886808"/>
    </source>
</evidence>
<dbReference type="AlphaFoldDB" id="A0A9D1PIA1"/>
<proteinExistence type="predicted"/>
<accession>A0A9D1PIA1</accession>
<comment type="caution">
    <text evidence="1">The sequence shown here is derived from an EMBL/GenBank/DDBJ whole genome shotgun (WGS) entry which is preliminary data.</text>
</comment>
<reference evidence="1" key="1">
    <citation type="journal article" date="2021" name="PeerJ">
        <title>Extensive microbial diversity within the chicken gut microbiome revealed by metagenomics and culture.</title>
        <authorList>
            <person name="Gilroy R."/>
            <person name="Ravi A."/>
            <person name="Getino M."/>
            <person name="Pursley I."/>
            <person name="Horton D.L."/>
            <person name="Alikhan N.F."/>
            <person name="Baker D."/>
            <person name="Gharbi K."/>
            <person name="Hall N."/>
            <person name="Watson M."/>
            <person name="Adriaenssens E.M."/>
            <person name="Foster-Nyarko E."/>
            <person name="Jarju S."/>
            <person name="Secka A."/>
            <person name="Antonio M."/>
            <person name="Oren A."/>
            <person name="Chaudhuri R.R."/>
            <person name="La Ragione R."/>
            <person name="Hildebrand F."/>
            <person name="Pallen M.J."/>
        </authorList>
    </citation>
    <scope>NUCLEOTIDE SEQUENCE</scope>
    <source>
        <strain evidence="1">CHK193-4272</strain>
    </source>
</reference>
<protein>
    <submittedName>
        <fullName evidence="1">Uncharacterized protein</fullName>
    </submittedName>
</protein>
<gene>
    <name evidence="1" type="ORF">H9746_01960</name>
</gene>
<evidence type="ECO:0000313" key="1">
    <source>
        <dbReference type="EMBL" id="HIV61601.1"/>
    </source>
</evidence>
<organism evidence="1 2">
    <name type="scientific">Candidatus Butyricicoccus avistercoris</name>
    <dbReference type="NCBI Taxonomy" id="2838518"/>
    <lineage>
        <taxon>Bacteria</taxon>
        <taxon>Bacillati</taxon>
        <taxon>Bacillota</taxon>
        <taxon>Clostridia</taxon>
        <taxon>Eubacteriales</taxon>
        <taxon>Butyricicoccaceae</taxon>
        <taxon>Butyricicoccus</taxon>
    </lineage>
</organism>
<dbReference type="Proteomes" id="UP000886808">
    <property type="component" value="Unassembled WGS sequence"/>
</dbReference>